<gene>
    <name evidence="2" type="ORF">SAMN02745149_00938</name>
</gene>
<dbReference type="RefSeq" id="WP_078932839.1">
    <property type="nucleotide sequence ID" value="NZ_FUWG01000006.1"/>
</dbReference>
<protein>
    <recommendedName>
        <fullName evidence="1">DUF4015 domain-containing protein</fullName>
    </recommendedName>
</protein>
<dbReference type="GeneID" id="78316238"/>
<sequence>MVTILFFLLTLLSINNVFAKEIKPLYKLPEQVVVPEEKISETKTFLAGSDKGLFKISSNNQSIPLWTDGGVEQIVRAEVPSEDGKFHEVWYFRTTEGILFSSDLETFELRNEGLPFLTIKEYDGQNTSFKKVVHTLKDICVNPLNSMQIVTATKDNVYLSRDGGKNWKSLGSMSKSTSGIKAVAVASMPVTNADGSPGAELVVFMSHPIFGLSYIKPDAKNPGWIDVSAGFELMPTMTQPDEIADILPVMKLNSDGSFGVTVYMSQTFIPRIYRFNWETKRGECIYRGEEPADTIDALTTVDNTLVYTRIETIGSLNLDTLTSPGIPEKLSDWKNSFSCVPGFVNTAWVPYNRTGFKKGICLNELWMLYPGTIHTAYADKADGIKCVYASAYQCRLQSGIDKFRKIIKDNNLNGLVIDMKDDYGLLRYDTKDPLVKSKGKVTQYAVNLDHFVQEFKKDNVYLVARIVVFKDRNLASFGGSKYSVWNYKTNAPWLGIKGYEDIVDEETGEVTGKNTLYYDENWVDPYCPDVWEYNVAVAKELIARGFDEIQFDYIRFPTDGYNLSQASYRWKSDGMDKESALVSFLRYARSNIDAPIGIDIYGANGWYRSGTRTGQDVEMLAEYVDVIGPMFYPSHFEQDFLDTEPFADRTYRIYFYGTYRNTVMARNRAIVRPWVQAFYLNVRYDRQYYNSEYVQKQIFGVRDSADRGYMYWNNSGDYSTILPDVSAEDPYIGTAPEAGTQFRKPAVGTQKAPEYNDEMVSVLDMLYSRFDGRQKFMTDSGYTPLLKVRPLVK</sequence>
<dbReference type="InterPro" id="IPR025275">
    <property type="entry name" value="DUF4015"/>
</dbReference>
<name>A0A1T4K1D6_TREPO</name>
<evidence type="ECO:0000313" key="3">
    <source>
        <dbReference type="Proteomes" id="UP000190423"/>
    </source>
</evidence>
<organism evidence="2 3">
    <name type="scientific">Treponema porcinum</name>
    <dbReference type="NCBI Taxonomy" id="261392"/>
    <lineage>
        <taxon>Bacteria</taxon>
        <taxon>Pseudomonadati</taxon>
        <taxon>Spirochaetota</taxon>
        <taxon>Spirochaetia</taxon>
        <taxon>Spirochaetales</taxon>
        <taxon>Treponemataceae</taxon>
        <taxon>Treponema</taxon>
    </lineage>
</organism>
<proteinExistence type="predicted"/>
<dbReference type="InterPro" id="IPR036278">
    <property type="entry name" value="Sialidase_sf"/>
</dbReference>
<dbReference type="Proteomes" id="UP000190423">
    <property type="component" value="Unassembled WGS sequence"/>
</dbReference>
<accession>A0A1T4K1D6</accession>
<dbReference type="Gene3D" id="3.20.20.80">
    <property type="entry name" value="Glycosidases"/>
    <property type="match status" value="1"/>
</dbReference>
<evidence type="ECO:0000313" key="2">
    <source>
        <dbReference type="EMBL" id="SJZ36198.1"/>
    </source>
</evidence>
<feature type="domain" description="DUF4015" evidence="1">
    <location>
        <begin position="387"/>
        <end position="718"/>
    </location>
</feature>
<evidence type="ECO:0000259" key="1">
    <source>
        <dbReference type="Pfam" id="PF13200"/>
    </source>
</evidence>
<dbReference type="OrthoDB" id="9774125at2"/>
<dbReference type="Pfam" id="PF13200">
    <property type="entry name" value="DUF4015"/>
    <property type="match status" value="1"/>
</dbReference>
<keyword evidence="3" id="KW-1185">Reference proteome</keyword>
<dbReference type="STRING" id="261392.SAMN02745149_00938"/>
<dbReference type="SUPFAM" id="SSF50939">
    <property type="entry name" value="Sialidases"/>
    <property type="match status" value="1"/>
</dbReference>
<reference evidence="2 3" key="1">
    <citation type="submission" date="2017-02" db="EMBL/GenBank/DDBJ databases">
        <authorList>
            <person name="Peterson S.W."/>
        </authorList>
    </citation>
    <scope>NUCLEOTIDE SEQUENCE [LARGE SCALE GENOMIC DNA]</scope>
    <source>
        <strain evidence="2 3">ATCC BAA-908</strain>
    </source>
</reference>
<dbReference type="EMBL" id="FUWG01000006">
    <property type="protein sequence ID" value="SJZ36198.1"/>
    <property type="molecule type" value="Genomic_DNA"/>
</dbReference>
<dbReference type="SUPFAM" id="SSF51445">
    <property type="entry name" value="(Trans)glycosidases"/>
    <property type="match status" value="1"/>
</dbReference>
<dbReference type="InterPro" id="IPR017853">
    <property type="entry name" value="GH"/>
</dbReference>
<dbReference type="AlphaFoldDB" id="A0A1T4K1D6"/>